<feature type="compositionally biased region" description="Low complexity" evidence="1">
    <location>
        <begin position="39"/>
        <end position="57"/>
    </location>
</feature>
<sequence>MSASESRAVAHARAARCDCRRARDTAARSPAGAPKRGNATRTPIRAAAHRAAAATRRPNGRRHHVPFDFDRPRA</sequence>
<dbReference type="Proteomes" id="UP000253104">
    <property type="component" value="Chromosome mHSR5_A"/>
</dbReference>
<organism evidence="2 3">
    <name type="scientific">Burkholderia pyrrocinia</name>
    <name type="common">Pseudomonas pyrrocinia</name>
    <dbReference type="NCBI Taxonomy" id="60550"/>
    <lineage>
        <taxon>Bacteria</taxon>
        <taxon>Pseudomonadati</taxon>
        <taxon>Pseudomonadota</taxon>
        <taxon>Betaproteobacteria</taxon>
        <taxon>Burkholderiales</taxon>
        <taxon>Burkholderiaceae</taxon>
        <taxon>Burkholderia</taxon>
        <taxon>Burkholderia cepacia complex</taxon>
    </lineage>
</organism>
<dbReference type="EMBL" id="CP024902">
    <property type="protein sequence ID" value="AXF22025.1"/>
    <property type="molecule type" value="Genomic_DNA"/>
</dbReference>
<gene>
    <name evidence="2" type="ORF">CUJ89_17015</name>
</gene>
<name>A0A2Z5MXG0_BURPY</name>
<feature type="compositionally biased region" description="Basic and acidic residues" evidence="1">
    <location>
        <begin position="65"/>
        <end position="74"/>
    </location>
</feature>
<feature type="compositionally biased region" description="Low complexity" evidence="1">
    <location>
        <begin position="1"/>
        <end position="12"/>
    </location>
</feature>
<feature type="compositionally biased region" description="Basic and acidic residues" evidence="1">
    <location>
        <begin position="15"/>
        <end position="26"/>
    </location>
</feature>
<dbReference type="AlphaFoldDB" id="A0A2Z5MXG0"/>
<feature type="region of interest" description="Disordered" evidence="1">
    <location>
        <begin position="1"/>
        <end position="74"/>
    </location>
</feature>
<evidence type="ECO:0000256" key="1">
    <source>
        <dbReference type="SAM" id="MobiDB-lite"/>
    </source>
</evidence>
<evidence type="ECO:0000313" key="3">
    <source>
        <dbReference type="Proteomes" id="UP000253104"/>
    </source>
</evidence>
<reference evidence="2 3" key="1">
    <citation type="journal article" date="2018" name="ISME J.">
        <title>Involvement of Burkholderiaceae and sulfurous volatiles in disease-suppressive soils.</title>
        <authorList>
            <person name="Carrion V.J."/>
            <person name="Cordovez V."/>
            <person name="Tyc O."/>
            <person name="Etalo D.W."/>
            <person name="de Bruijn I."/>
            <person name="de Jager V.C."/>
            <person name="Medema M.H."/>
            <person name="Eberl L."/>
            <person name="Raaijmakers J.M."/>
        </authorList>
    </citation>
    <scope>NUCLEOTIDE SEQUENCE [LARGE SCALE GENOMIC DNA]</scope>
    <source>
        <strain evidence="3">mHSR5</strain>
    </source>
</reference>
<proteinExistence type="predicted"/>
<protein>
    <submittedName>
        <fullName evidence="2">Uncharacterized protein</fullName>
    </submittedName>
</protein>
<accession>A0A2Z5MXG0</accession>
<evidence type="ECO:0000313" key="2">
    <source>
        <dbReference type="EMBL" id="AXF22025.1"/>
    </source>
</evidence>